<organism evidence="2 3">
    <name type="scientific">[Ruminococcus] lactaris ATCC 29176</name>
    <dbReference type="NCBI Taxonomy" id="471875"/>
    <lineage>
        <taxon>Bacteria</taxon>
        <taxon>Bacillati</taxon>
        <taxon>Bacillota</taxon>
        <taxon>Clostridia</taxon>
        <taxon>Lachnospirales</taxon>
        <taxon>Lachnospiraceae</taxon>
        <taxon>Mediterraneibacter</taxon>
    </lineage>
</organism>
<sequence length="96" mass="10750">MPEKEAERHALSDGGFIMIEKKIKLMSSGQILSFCKACQKLESDVDVTDMSNRNYQIDGKSLLGLMSVKLGLPMRVVISGSDEELAEQYLGKYEFE</sequence>
<dbReference type="PROSITE" id="PS51350">
    <property type="entry name" value="PTS_HPR_DOM"/>
    <property type="match status" value="1"/>
</dbReference>
<proteinExistence type="predicted"/>
<dbReference type="AlphaFoldDB" id="B5CTH2"/>
<feature type="domain" description="HPr" evidence="1">
    <location>
        <begin position="1"/>
        <end position="96"/>
    </location>
</feature>
<dbReference type="InterPro" id="IPR035895">
    <property type="entry name" value="HPr-like_sf"/>
</dbReference>
<gene>
    <name evidence="2" type="ORF">RUMLAC_02802</name>
</gene>
<dbReference type="EMBL" id="ABOU02000059">
    <property type="protein sequence ID" value="EDY31441.1"/>
    <property type="molecule type" value="Genomic_DNA"/>
</dbReference>
<name>B5CTH2_9FIRM</name>
<dbReference type="HOGENOM" id="CLU_176110_0_0_9"/>
<dbReference type="InterPro" id="IPR000032">
    <property type="entry name" value="HPr-like"/>
</dbReference>
<dbReference type="Gene3D" id="3.30.1340.10">
    <property type="entry name" value="HPr-like"/>
    <property type="match status" value="1"/>
</dbReference>
<comment type="caution">
    <text evidence="2">The sequence shown here is derived from an EMBL/GenBank/DDBJ whole genome shotgun (WGS) entry which is preliminary data.</text>
</comment>
<protein>
    <recommendedName>
        <fullName evidence="1">HPr domain-containing protein</fullName>
    </recommendedName>
</protein>
<dbReference type="SUPFAM" id="SSF55594">
    <property type="entry name" value="HPr-like"/>
    <property type="match status" value="1"/>
</dbReference>
<evidence type="ECO:0000313" key="2">
    <source>
        <dbReference type="EMBL" id="EDY31441.1"/>
    </source>
</evidence>
<dbReference type="Pfam" id="PF00381">
    <property type="entry name" value="PTS-HPr"/>
    <property type="match status" value="1"/>
</dbReference>
<accession>B5CTH2</accession>
<reference evidence="2 3" key="1">
    <citation type="submission" date="2008-08" db="EMBL/GenBank/DDBJ databases">
        <title>Draft genome sequence of Ruminococcus lactaris ATCC 29176.</title>
        <authorList>
            <person name="Sudarsanam P."/>
            <person name="Ley R."/>
            <person name="Guruge J."/>
            <person name="Turnbaugh P.J."/>
            <person name="Mahowald M."/>
            <person name="Liep D."/>
            <person name="Gordon J."/>
        </authorList>
    </citation>
    <scope>NUCLEOTIDE SEQUENCE [LARGE SCALE GENOMIC DNA]</scope>
    <source>
        <strain evidence="2 3">ATCC 29176</strain>
    </source>
</reference>
<reference evidence="2 3" key="2">
    <citation type="submission" date="2008-08" db="EMBL/GenBank/DDBJ databases">
        <authorList>
            <person name="Fulton L."/>
            <person name="Clifton S."/>
            <person name="Fulton B."/>
            <person name="Xu J."/>
            <person name="Minx P."/>
            <person name="Pepin K.H."/>
            <person name="Johnson M."/>
            <person name="Bhonagiri V."/>
            <person name="Nash W.E."/>
            <person name="Mardis E.R."/>
            <person name="Wilson R.K."/>
        </authorList>
    </citation>
    <scope>NUCLEOTIDE SEQUENCE [LARGE SCALE GENOMIC DNA]</scope>
    <source>
        <strain evidence="2 3">ATCC 29176</strain>
    </source>
</reference>
<evidence type="ECO:0000259" key="1">
    <source>
        <dbReference type="PROSITE" id="PS51350"/>
    </source>
</evidence>
<keyword evidence="3" id="KW-1185">Reference proteome</keyword>
<dbReference type="Proteomes" id="UP000003254">
    <property type="component" value="Unassembled WGS sequence"/>
</dbReference>
<evidence type="ECO:0000313" key="3">
    <source>
        <dbReference type="Proteomes" id="UP000003254"/>
    </source>
</evidence>